<reference evidence="4" key="1">
    <citation type="journal article" date="2016" name="Nat. Genet.">
        <title>A high-quality carrot genome assembly provides new insights into carotenoid accumulation and asterid genome evolution.</title>
        <authorList>
            <person name="Iorizzo M."/>
            <person name="Ellison S."/>
            <person name="Senalik D."/>
            <person name="Zeng P."/>
            <person name="Satapoomin P."/>
            <person name="Huang J."/>
            <person name="Bowman M."/>
            <person name="Iovene M."/>
            <person name="Sanseverino W."/>
            <person name="Cavagnaro P."/>
            <person name="Yildiz M."/>
            <person name="Macko-Podgorni A."/>
            <person name="Moranska E."/>
            <person name="Grzebelus E."/>
            <person name="Grzebelus D."/>
            <person name="Ashrafi H."/>
            <person name="Zheng Z."/>
            <person name="Cheng S."/>
            <person name="Spooner D."/>
            <person name="Van Deynze A."/>
            <person name="Simon P."/>
        </authorList>
    </citation>
    <scope>NUCLEOTIDE SEQUENCE</scope>
    <source>
        <tissue evidence="4">Leaf</tissue>
    </source>
</reference>
<evidence type="ECO:0000313" key="4">
    <source>
        <dbReference type="EMBL" id="WOG86236.1"/>
    </source>
</evidence>
<dbReference type="AlphaFoldDB" id="A0AAF1AN47"/>
<name>A0AAF1AN47_DAUCS</name>
<dbReference type="PANTHER" id="PTHR31080">
    <property type="entry name" value="PECTINESTERASE INHIBITOR-LIKE"/>
    <property type="match status" value="1"/>
</dbReference>
<sequence>MANLSLHSLFLVVLSFHFMSSNTAESSLVTTSSYNGATNFIRISCRATLYPALCYQSLSIYAAKIQQNERQLAKAALSVSLAKARFTTMFVSKLTKVSGIRTREFLAVQDCIDNLGDTVDQLSRSLEELNHMNRVHGGQDFMWHMSNVQTWVSAALTNENTCSDGFSGNFMAGNVKAVVKRRIVTVAQVTSNALALVNRFAERHQAAAPNMP</sequence>
<proteinExistence type="predicted"/>
<evidence type="ECO:0000259" key="3">
    <source>
        <dbReference type="SMART" id="SM00856"/>
    </source>
</evidence>
<protein>
    <recommendedName>
        <fullName evidence="3">Pectinesterase inhibitor domain-containing protein</fullName>
    </recommendedName>
</protein>
<dbReference type="Gene3D" id="1.20.140.40">
    <property type="entry name" value="Invertase/pectin methylesterase inhibitor family protein"/>
    <property type="match status" value="1"/>
</dbReference>
<dbReference type="PANTHER" id="PTHR31080:SF207">
    <property type="entry name" value="PECTINESTERASE INHIBITOR 9"/>
    <property type="match status" value="1"/>
</dbReference>
<evidence type="ECO:0000256" key="2">
    <source>
        <dbReference type="SAM" id="SignalP"/>
    </source>
</evidence>
<dbReference type="GO" id="GO:0046910">
    <property type="term" value="F:pectinesterase inhibitor activity"/>
    <property type="evidence" value="ECO:0007669"/>
    <property type="project" value="UniProtKB-ARBA"/>
</dbReference>
<evidence type="ECO:0000256" key="1">
    <source>
        <dbReference type="ARBA" id="ARBA00022729"/>
    </source>
</evidence>
<dbReference type="CDD" id="cd15798">
    <property type="entry name" value="PMEI-like_3"/>
    <property type="match status" value="1"/>
</dbReference>
<dbReference type="EMBL" id="CP093344">
    <property type="protein sequence ID" value="WOG86236.1"/>
    <property type="molecule type" value="Genomic_DNA"/>
</dbReference>
<organism evidence="4 5">
    <name type="scientific">Daucus carota subsp. sativus</name>
    <name type="common">Carrot</name>
    <dbReference type="NCBI Taxonomy" id="79200"/>
    <lineage>
        <taxon>Eukaryota</taxon>
        <taxon>Viridiplantae</taxon>
        <taxon>Streptophyta</taxon>
        <taxon>Embryophyta</taxon>
        <taxon>Tracheophyta</taxon>
        <taxon>Spermatophyta</taxon>
        <taxon>Magnoliopsida</taxon>
        <taxon>eudicotyledons</taxon>
        <taxon>Gunneridae</taxon>
        <taxon>Pentapetalae</taxon>
        <taxon>asterids</taxon>
        <taxon>campanulids</taxon>
        <taxon>Apiales</taxon>
        <taxon>Apiaceae</taxon>
        <taxon>Apioideae</taxon>
        <taxon>Scandiceae</taxon>
        <taxon>Daucinae</taxon>
        <taxon>Daucus</taxon>
        <taxon>Daucus sect. Daucus</taxon>
    </lineage>
</organism>
<evidence type="ECO:0000313" key="5">
    <source>
        <dbReference type="Proteomes" id="UP000077755"/>
    </source>
</evidence>
<accession>A0AAF1AN47</accession>
<dbReference type="FunFam" id="1.20.140.40:FF:000005">
    <property type="entry name" value="Pectin methylesterase inhibitor 1"/>
    <property type="match status" value="1"/>
</dbReference>
<keyword evidence="1 2" id="KW-0732">Signal</keyword>
<dbReference type="InterPro" id="IPR006501">
    <property type="entry name" value="Pectinesterase_inhib_dom"/>
</dbReference>
<feature type="signal peptide" evidence="2">
    <location>
        <begin position="1"/>
        <end position="24"/>
    </location>
</feature>
<dbReference type="NCBIfam" id="TIGR01614">
    <property type="entry name" value="PME_inhib"/>
    <property type="match status" value="1"/>
</dbReference>
<dbReference type="Pfam" id="PF04043">
    <property type="entry name" value="PMEI"/>
    <property type="match status" value="1"/>
</dbReference>
<dbReference type="InterPro" id="IPR035513">
    <property type="entry name" value="Invertase/methylesterase_inhib"/>
</dbReference>
<dbReference type="InterPro" id="IPR051955">
    <property type="entry name" value="PME_Inhibitor"/>
</dbReference>
<gene>
    <name evidence="4" type="ORF">DCAR_0205437</name>
</gene>
<reference evidence="4" key="2">
    <citation type="submission" date="2022-03" db="EMBL/GenBank/DDBJ databases">
        <title>Draft title - Genomic analysis of global carrot germplasm unveils the trajectory of domestication and the origin of high carotenoid orange carrot.</title>
        <authorList>
            <person name="Iorizzo M."/>
            <person name="Ellison S."/>
            <person name="Senalik D."/>
            <person name="Macko-Podgorni A."/>
            <person name="Grzebelus D."/>
            <person name="Bostan H."/>
            <person name="Rolling W."/>
            <person name="Curaba J."/>
            <person name="Simon P."/>
        </authorList>
    </citation>
    <scope>NUCLEOTIDE SEQUENCE</scope>
    <source>
        <tissue evidence="4">Leaf</tissue>
    </source>
</reference>
<dbReference type="Proteomes" id="UP000077755">
    <property type="component" value="Chromosome 2"/>
</dbReference>
<feature type="chain" id="PRO_5042259468" description="Pectinesterase inhibitor domain-containing protein" evidence="2">
    <location>
        <begin position="25"/>
        <end position="212"/>
    </location>
</feature>
<keyword evidence="5" id="KW-1185">Reference proteome</keyword>
<feature type="domain" description="Pectinesterase inhibitor" evidence="3">
    <location>
        <begin position="36"/>
        <end position="196"/>
    </location>
</feature>
<dbReference type="SUPFAM" id="SSF101148">
    <property type="entry name" value="Plant invertase/pectin methylesterase inhibitor"/>
    <property type="match status" value="1"/>
</dbReference>
<dbReference type="SMART" id="SM00856">
    <property type="entry name" value="PMEI"/>
    <property type="match status" value="1"/>
</dbReference>
<dbReference type="KEGG" id="dcr:108206621"/>